<keyword evidence="5" id="KW-0997">Cell inner membrane</keyword>
<dbReference type="GO" id="GO:0015035">
    <property type="term" value="F:protein-disulfide reductase activity"/>
    <property type="evidence" value="ECO:0007669"/>
    <property type="project" value="UniProtKB-UniRule"/>
</dbReference>
<evidence type="ECO:0000256" key="1">
    <source>
        <dbReference type="ARBA" id="ARBA00004429"/>
    </source>
</evidence>
<feature type="topological domain" description="Cytoplasmic" evidence="14">
    <location>
        <begin position="162"/>
        <end position="175"/>
    </location>
</feature>
<feature type="topological domain" description="Cytoplasmic" evidence="14">
    <location>
        <begin position="1"/>
        <end position="9"/>
    </location>
</feature>
<dbReference type="GO" id="GO:0005886">
    <property type="term" value="C:plasma membrane"/>
    <property type="evidence" value="ECO:0007669"/>
    <property type="project" value="UniProtKB-SubCell"/>
</dbReference>
<evidence type="ECO:0000256" key="6">
    <source>
        <dbReference type="ARBA" id="ARBA00022692"/>
    </source>
</evidence>
<keyword evidence="8 14" id="KW-1133">Transmembrane helix</keyword>
<feature type="transmembrane region" description="Helical" evidence="15">
    <location>
        <begin position="69"/>
        <end position="89"/>
    </location>
</feature>
<evidence type="ECO:0000256" key="12">
    <source>
        <dbReference type="ARBA" id="ARBA00023186"/>
    </source>
</evidence>
<keyword evidence="4 14" id="KW-1003">Cell membrane</keyword>
<evidence type="ECO:0000256" key="13">
    <source>
        <dbReference type="ARBA" id="ARBA00023284"/>
    </source>
</evidence>
<feature type="transmembrane region" description="Helical" evidence="15">
    <location>
        <begin position="143"/>
        <end position="160"/>
    </location>
</feature>
<name>A0A266NAY0_9PSED</name>
<dbReference type="OrthoDB" id="3711263at2"/>
<feature type="disulfide bond" description="Redox-active" evidence="14">
    <location>
        <begin position="36"/>
        <end position="39"/>
    </location>
</feature>
<dbReference type="PANTHER" id="PTHR36570:SF3">
    <property type="entry name" value="DISULFIDE BOND FORMATION PROTEIN B"/>
    <property type="match status" value="1"/>
</dbReference>
<dbReference type="Gene3D" id="1.20.1550.10">
    <property type="entry name" value="DsbB-like"/>
    <property type="match status" value="1"/>
</dbReference>
<comment type="function">
    <text evidence="14">Required for disulfide bond formation in some periplasmic proteins. Acts by oxidizing the DsbA protein.</text>
</comment>
<evidence type="ECO:0000256" key="5">
    <source>
        <dbReference type="ARBA" id="ARBA00022519"/>
    </source>
</evidence>
<evidence type="ECO:0000256" key="10">
    <source>
        <dbReference type="ARBA" id="ARBA00023136"/>
    </source>
</evidence>
<dbReference type="PANTHER" id="PTHR36570">
    <property type="entry name" value="DISULFIDE BOND FORMATION PROTEIN B"/>
    <property type="match status" value="1"/>
</dbReference>
<proteinExistence type="inferred from homology"/>
<comment type="caution">
    <text evidence="16">The sequence shown here is derived from an EMBL/GenBank/DDBJ whole genome shotgun (WGS) entry which is preliminary data.</text>
</comment>
<keyword evidence="13 14" id="KW-0676">Redox-active center</keyword>
<feature type="topological domain" description="Periplasmic" evidence="14">
    <location>
        <begin position="27"/>
        <end position="44"/>
    </location>
</feature>
<dbReference type="RefSeq" id="WP_094993282.1">
    <property type="nucleotide sequence ID" value="NZ_NQKI01000012.1"/>
</dbReference>
<dbReference type="GO" id="GO:0009055">
    <property type="term" value="F:electron transfer activity"/>
    <property type="evidence" value="ECO:0007669"/>
    <property type="project" value="UniProtKB-UniRule"/>
</dbReference>
<evidence type="ECO:0000256" key="15">
    <source>
        <dbReference type="SAM" id="Phobius"/>
    </source>
</evidence>
<accession>A0A266NAY0</accession>
<evidence type="ECO:0000256" key="2">
    <source>
        <dbReference type="ARBA" id="ARBA00008823"/>
    </source>
</evidence>
<reference evidence="16 17" key="1">
    <citation type="submission" date="2017-08" db="EMBL/GenBank/DDBJ databases">
        <title>Genomic and metabolic characterisation of spoilage-associated Pseudomonas species.</title>
        <authorList>
            <person name="Stanborough T."/>
            <person name="Fegan N."/>
            <person name="Powell S.M."/>
            <person name="Singh T."/>
            <person name="Tamplin M.L."/>
            <person name="Chandry P.S."/>
        </authorList>
    </citation>
    <scope>NUCLEOTIDE SEQUENCE [LARGE SCALE GENOMIC DNA]</scope>
    <source>
        <strain evidence="16 17">L1802</strain>
    </source>
</reference>
<keyword evidence="9 14" id="KW-0560">Oxidoreductase</keyword>
<evidence type="ECO:0000256" key="14">
    <source>
        <dbReference type="HAMAP-Rule" id="MF_00286"/>
    </source>
</evidence>
<dbReference type="InterPro" id="IPR003752">
    <property type="entry name" value="DiS_bond_form_DsbB/BdbC"/>
</dbReference>
<feature type="transmembrane region" description="Helical" evidence="15">
    <location>
        <begin position="38"/>
        <end position="57"/>
    </location>
</feature>
<keyword evidence="12 14" id="KW-0143">Chaperone</keyword>
<dbReference type="EMBL" id="NQKI01000012">
    <property type="protein sequence ID" value="OZY59664.1"/>
    <property type="molecule type" value="Genomic_DNA"/>
</dbReference>
<dbReference type="SUPFAM" id="SSF158442">
    <property type="entry name" value="DsbB-like"/>
    <property type="match status" value="1"/>
</dbReference>
<evidence type="ECO:0000313" key="16">
    <source>
        <dbReference type="EMBL" id="OZY59664.1"/>
    </source>
</evidence>
<evidence type="ECO:0000256" key="7">
    <source>
        <dbReference type="ARBA" id="ARBA00022982"/>
    </source>
</evidence>
<dbReference type="InterPro" id="IPR022920">
    <property type="entry name" value="Disulphide_bond_form_DsbB"/>
</dbReference>
<evidence type="ECO:0000256" key="11">
    <source>
        <dbReference type="ARBA" id="ARBA00023157"/>
    </source>
</evidence>
<dbReference type="InterPro" id="IPR023380">
    <property type="entry name" value="DsbB-like_sf"/>
</dbReference>
<keyword evidence="3 14" id="KW-0813">Transport</keyword>
<evidence type="ECO:0000313" key="17">
    <source>
        <dbReference type="Proteomes" id="UP000215788"/>
    </source>
</evidence>
<evidence type="ECO:0000256" key="8">
    <source>
        <dbReference type="ARBA" id="ARBA00022989"/>
    </source>
</evidence>
<dbReference type="InterPro" id="IPR050183">
    <property type="entry name" value="DsbB"/>
</dbReference>
<dbReference type="HAMAP" id="MF_00286">
    <property type="entry name" value="DsbB"/>
    <property type="match status" value="1"/>
</dbReference>
<dbReference type="Pfam" id="PF02600">
    <property type="entry name" value="DsbB"/>
    <property type="match status" value="1"/>
</dbReference>
<evidence type="ECO:0000256" key="3">
    <source>
        <dbReference type="ARBA" id="ARBA00022448"/>
    </source>
</evidence>
<organism evidence="16 17">
    <name type="scientific">Pseudomonas lundensis</name>
    <dbReference type="NCBI Taxonomy" id="86185"/>
    <lineage>
        <taxon>Bacteria</taxon>
        <taxon>Pseudomonadati</taxon>
        <taxon>Pseudomonadota</taxon>
        <taxon>Gammaproteobacteria</taxon>
        <taxon>Pseudomonadales</taxon>
        <taxon>Pseudomonadaceae</taxon>
        <taxon>Pseudomonas</taxon>
    </lineage>
</organism>
<comment type="caution">
    <text evidence="14">Lacks conserved residue(s) required for the propagation of feature annotation.</text>
</comment>
<comment type="similarity">
    <text evidence="2 14">Belongs to the DsbB family.</text>
</comment>
<evidence type="ECO:0000256" key="4">
    <source>
        <dbReference type="ARBA" id="ARBA00022475"/>
    </source>
</evidence>
<keyword evidence="6 14" id="KW-0812">Transmembrane</keyword>
<gene>
    <name evidence="14" type="primary">dsbB</name>
    <name evidence="16" type="ORF">CJF39_10090</name>
</gene>
<evidence type="ECO:0000256" key="9">
    <source>
        <dbReference type="ARBA" id="ARBA00023002"/>
    </source>
</evidence>
<dbReference type="AlphaFoldDB" id="A0A266NAY0"/>
<sequence>MFLAGSRFIFLLMFLASSTVLSVSLYLEYGPGLKPCSLCWVQRFFLLTFCIVNLIAYAHASRPKRVMSYSIVSLVLAFAGAMSAVRQVILLRVPPEQLMFCQPDFICMLHNFSLKTALSALFRGSEECVHVSWTVFGLSIPELSLLAFTGLCLLSITQLIRTVVSRMHSPPCDPA</sequence>
<keyword evidence="11 14" id="KW-1015">Disulfide bond</keyword>
<keyword evidence="10 14" id="KW-0472">Membrane</keyword>
<comment type="subcellular location">
    <subcellularLocation>
        <location evidence="1">Cell inner membrane</location>
        <topology evidence="1">Multi-pass membrane protein</topology>
    </subcellularLocation>
    <subcellularLocation>
        <location evidence="14">Cell membrane</location>
        <topology evidence="14">Multi-pass membrane protein</topology>
    </subcellularLocation>
</comment>
<dbReference type="Proteomes" id="UP000215788">
    <property type="component" value="Unassembled WGS sequence"/>
</dbReference>
<protein>
    <recommendedName>
        <fullName evidence="14">Disulfide bond formation protein B</fullName>
    </recommendedName>
    <alternativeName>
        <fullName evidence="14">Disulfide oxidoreductase</fullName>
    </alternativeName>
</protein>
<dbReference type="GO" id="GO:0006457">
    <property type="term" value="P:protein folding"/>
    <property type="evidence" value="ECO:0007669"/>
    <property type="project" value="InterPro"/>
</dbReference>
<keyword evidence="7 14" id="KW-0249">Electron transport</keyword>